<dbReference type="Proteomes" id="UP000295818">
    <property type="component" value="Unassembled WGS sequence"/>
</dbReference>
<name>A0ABY2B7C8_9ACTN</name>
<evidence type="ECO:0000313" key="2">
    <source>
        <dbReference type="Proteomes" id="UP000295818"/>
    </source>
</evidence>
<comment type="caution">
    <text evidence="1">The sequence shown here is derived from an EMBL/GenBank/DDBJ whole genome shotgun (WGS) entry which is preliminary data.</text>
</comment>
<dbReference type="EMBL" id="SLWM01000038">
    <property type="protein sequence ID" value="TCO09926.1"/>
    <property type="molecule type" value="Genomic_DNA"/>
</dbReference>
<gene>
    <name evidence="1" type="ORF">EV644_1385</name>
</gene>
<accession>A0ABY2B7C8</accession>
<proteinExistence type="predicted"/>
<evidence type="ECO:0000313" key="1">
    <source>
        <dbReference type="EMBL" id="TCO09926.1"/>
    </source>
</evidence>
<reference evidence="1 2" key="1">
    <citation type="journal article" date="2015" name="Stand. Genomic Sci.">
        <title>Genomic Encyclopedia of Bacterial and Archaeal Type Strains, Phase III: the genomes of soil and plant-associated and newly described type strains.</title>
        <authorList>
            <person name="Whitman W.B."/>
            <person name="Woyke T."/>
            <person name="Klenk H.P."/>
            <person name="Zhou Y."/>
            <person name="Lilburn T.G."/>
            <person name="Beck B.J."/>
            <person name="De Vos P."/>
            <person name="Vandamme P."/>
            <person name="Eisen J.A."/>
            <person name="Garrity G."/>
            <person name="Hugenholtz P."/>
            <person name="Kyrpides N.C."/>
        </authorList>
    </citation>
    <scope>NUCLEOTIDE SEQUENCE [LARGE SCALE GENOMIC DNA]</scope>
    <source>
        <strain evidence="1 2">VKM Ac-2538</strain>
    </source>
</reference>
<protein>
    <submittedName>
        <fullName evidence="1">Uncharacterized protein</fullName>
    </submittedName>
</protein>
<keyword evidence="2" id="KW-1185">Reference proteome</keyword>
<organism evidence="1 2">
    <name type="scientific">Kribbella orskensis</name>
    <dbReference type="NCBI Taxonomy" id="2512216"/>
    <lineage>
        <taxon>Bacteria</taxon>
        <taxon>Bacillati</taxon>
        <taxon>Actinomycetota</taxon>
        <taxon>Actinomycetes</taxon>
        <taxon>Propionibacteriales</taxon>
        <taxon>Kribbellaceae</taxon>
        <taxon>Kribbella</taxon>
    </lineage>
</organism>
<sequence length="115" mass="12130">MIPWVGKKYRNVCTDVGVDWRRVLLESSAQEGVEVFGSGPLDGAGGRSVDALVDGPWLDALLERVDEQGLGLTGEGGFLPALVKAVLERGLAAELSDHLGYDRGDPAGRGAPNSR</sequence>